<sequence>MSGPDAAGATHAPLAFAVLAHHVVTLDAARSDGLLSGFDLMSPYVWRRDAAYQLLVRVLPNPLGPDDATGIIYAGTSRDGLFFEMAHDPAIVPGPEDVDAAGVEDPTVVRSGEQVMVFYTGVEKGRARGSLLVAEGRDITAMTKRKVLLQAPEGEGNIKEATVAQGADGKYRLFYEYAREIEPGRAASRIGMAIADSLEGPWTVADDPFTVRDDAWDNWHLSTGPMLSRAGKPNVMFYNGATDDARWRIGWIAFDENYTQVVDRCVEPLIVPPPPRLRSGIDIAFAASCLDEHDGIHLYYSLEDRVLRRATIGWLVTE</sequence>
<evidence type="ECO:0000256" key="3">
    <source>
        <dbReference type="ARBA" id="ARBA00024356"/>
    </source>
</evidence>
<gene>
    <name evidence="4" type="ORF">HHL27_01035</name>
</gene>
<evidence type="ECO:0000256" key="1">
    <source>
        <dbReference type="ARBA" id="ARBA00022676"/>
    </source>
</evidence>
<dbReference type="EMBL" id="JABBGM010000001">
    <property type="protein sequence ID" value="NML92255.1"/>
    <property type="molecule type" value="Genomic_DNA"/>
</dbReference>
<comment type="similarity">
    <text evidence="3">Belongs to the glycosyl hydrolase 130 family.</text>
</comment>
<dbReference type="InterPro" id="IPR007184">
    <property type="entry name" value="Mannoside_phosphorylase"/>
</dbReference>
<dbReference type="InterPro" id="IPR023296">
    <property type="entry name" value="Glyco_hydro_beta-prop_sf"/>
</dbReference>
<organism evidence="4 5">
    <name type="scientific">Novosphingobium olei</name>
    <dbReference type="NCBI Taxonomy" id="2728851"/>
    <lineage>
        <taxon>Bacteria</taxon>
        <taxon>Pseudomonadati</taxon>
        <taxon>Pseudomonadota</taxon>
        <taxon>Alphaproteobacteria</taxon>
        <taxon>Sphingomonadales</taxon>
        <taxon>Sphingomonadaceae</taxon>
        <taxon>Novosphingobium</taxon>
    </lineage>
</organism>
<evidence type="ECO:0000313" key="4">
    <source>
        <dbReference type="EMBL" id="NML92255.1"/>
    </source>
</evidence>
<name>A0A7Y0G7W0_9SPHN</name>
<dbReference type="AlphaFoldDB" id="A0A7Y0G7W0"/>
<keyword evidence="4" id="KW-0326">Glycosidase</keyword>
<keyword evidence="4" id="KW-0378">Hydrolase</keyword>
<keyword evidence="5" id="KW-1185">Reference proteome</keyword>
<dbReference type="Pfam" id="PF04041">
    <property type="entry name" value="Glyco_hydro_130"/>
    <property type="match status" value="1"/>
</dbReference>
<dbReference type="GO" id="GO:0016798">
    <property type="term" value="F:hydrolase activity, acting on glycosyl bonds"/>
    <property type="evidence" value="ECO:0007669"/>
    <property type="project" value="UniProtKB-KW"/>
</dbReference>
<dbReference type="SUPFAM" id="SSF75005">
    <property type="entry name" value="Arabinanase/levansucrase/invertase"/>
    <property type="match status" value="1"/>
</dbReference>
<keyword evidence="1" id="KW-0328">Glycosyltransferase</keyword>
<protein>
    <submittedName>
        <fullName evidence="4">Glycosidase</fullName>
    </submittedName>
</protein>
<accession>A0A7Y0G7W0</accession>
<reference evidence="4 5" key="1">
    <citation type="submission" date="2020-04" db="EMBL/GenBank/DDBJ databases">
        <title>Novosphingobium sp. TW-4 isolated from soil.</title>
        <authorList>
            <person name="Dahal R.H."/>
            <person name="Chaudhary D.K."/>
        </authorList>
    </citation>
    <scope>NUCLEOTIDE SEQUENCE [LARGE SCALE GENOMIC DNA]</scope>
    <source>
        <strain evidence="4 5">TW-4</strain>
    </source>
</reference>
<evidence type="ECO:0000256" key="2">
    <source>
        <dbReference type="ARBA" id="ARBA00022679"/>
    </source>
</evidence>
<dbReference type="PANTHER" id="PTHR34106:SF5">
    <property type="entry name" value="GLYCOSIDASE"/>
    <property type="match status" value="1"/>
</dbReference>
<dbReference type="Proteomes" id="UP000583556">
    <property type="component" value="Unassembled WGS sequence"/>
</dbReference>
<keyword evidence="2" id="KW-0808">Transferase</keyword>
<proteinExistence type="inferred from homology"/>
<dbReference type="PANTHER" id="PTHR34106">
    <property type="entry name" value="GLYCOSIDASE"/>
    <property type="match status" value="1"/>
</dbReference>
<dbReference type="Gene3D" id="2.115.10.20">
    <property type="entry name" value="Glycosyl hydrolase domain, family 43"/>
    <property type="match status" value="1"/>
</dbReference>
<comment type="caution">
    <text evidence="4">The sequence shown here is derived from an EMBL/GenBank/DDBJ whole genome shotgun (WGS) entry which is preliminary data.</text>
</comment>
<dbReference type="RefSeq" id="WP_169491525.1">
    <property type="nucleotide sequence ID" value="NZ_JABBGM010000001.1"/>
</dbReference>
<evidence type="ECO:0000313" key="5">
    <source>
        <dbReference type="Proteomes" id="UP000583556"/>
    </source>
</evidence>
<dbReference type="GO" id="GO:0016757">
    <property type="term" value="F:glycosyltransferase activity"/>
    <property type="evidence" value="ECO:0007669"/>
    <property type="project" value="UniProtKB-KW"/>
</dbReference>